<evidence type="ECO:0000313" key="2">
    <source>
        <dbReference type="EMBL" id="TNC29576.1"/>
    </source>
</evidence>
<name>A0A5C4M8Y8_9PSEU</name>
<protein>
    <submittedName>
        <fullName evidence="2">Type II secretion system protein</fullName>
    </submittedName>
</protein>
<sequence>MAAGDRGETLLELLVSVAILGLAGVALVGGLTTAVISSDAHRKAATAGATIRDYAETIETSVRVGGYQASCTPGYGAGFAPPAGFTTPRITSVSFWNGSGFPGTCSTSGDLGVQRLTLMVSSVDGRATERMALVVRNPCGTGTVCG</sequence>
<accession>A0A5C4M8Y8</accession>
<keyword evidence="3" id="KW-1185">Reference proteome</keyword>
<dbReference type="Pfam" id="PF07963">
    <property type="entry name" value="N_methyl"/>
    <property type="match status" value="1"/>
</dbReference>
<dbReference type="AlphaFoldDB" id="A0A5C4M8Y8"/>
<organism evidence="2 3">
    <name type="scientific">Amycolatopsis alkalitolerans</name>
    <dbReference type="NCBI Taxonomy" id="2547244"/>
    <lineage>
        <taxon>Bacteria</taxon>
        <taxon>Bacillati</taxon>
        <taxon>Actinomycetota</taxon>
        <taxon>Actinomycetes</taxon>
        <taxon>Pseudonocardiales</taxon>
        <taxon>Pseudonocardiaceae</taxon>
        <taxon>Amycolatopsis</taxon>
    </lineage>
</organism>
<dbReference type="EMBL" id="VDFW01000001">
    <property type="protein sequence ID" value="TNC29576.1"/>
    <property type="molecule type" value="Genomic_DNA"/>
</dbReference>
<feature type="transmembrane region" description="Helical" evidence="1">
    <location>
        <begin position="13"/>
        <end position="36"/>
    </location>
</feature>
<dbReference type="RefSeq" id="WP_139094647.1">
    <property type="nucleotide sequence ID" value="NZ_VDFW01000001.1"/>
</dbReference>
<dbReference type="InterPro" id="IPR012902">
    <property type="entry name" value="N_methyl_site"/>
</dbReference>
<gene>
    <name evidence="2" type="ORF">FG385_00995</name>
</gene>
<keyword evidence="1" id="KW-1133">Transmembrane helix</keyword>
<dbReference type="OrthoDB" id="3629569at2"/>
<reference evidence="2 3" key="1">
    <citation type="submission" date="2019-06" db="EMBL/GenBank/DDBJ databases">
        <title>Amycolatopsis alkalitolerans sp. nov., isolated from Gastrodia elata Blume.</title>
        <authorList>
            <person name="Narsing Rao M.P."/>
            <person name="Li W.J."/>
        </authorList>
    </citation>
    <scope>NUCLEOTIDE SEQUENCE [LARGE SCALE GENOMIC DNA]</scope>
    <source>
        <strain evidence="2 3">SYSUP0005</strain>
    </source>
</reference>
<evidence type="ECO:0000313" key="3">
    <source>
        <dbReference type="Proteomes" id="UP000305546"/>
    </source>
</evidence>
<keyword evidence="1" id="KW-0472">Membrane</keyword>
<proteinExistence type="predicted"/>
<dbReference type="Proteomes" id="UP000305546">
    <property type="component" value="Unassembled WGS sequence"/>
</dbReference>
<comment type="caution">
    <text evidence="2">The sequence shown here is derived from an EMBL/GenBank/DDBJ whole genome shotgun (WGS) entry which is preliminary data.</text>
</comment>
<evidence type="ECO:0000256" key="1">
    <source>
        <dbReference type="SAM" id="Phobius"/>
    </source>
</evidence>
<keyword evidence="1" id="KW-0812">Transmembrane</keyword>